<sequence length="198" mass="23018">MHMPLPWKSKAALSEDRLNLIASNLREIFYGVETLLDSDDDCNYGRGALFFSRSRQRLIRLATSGEYSWLKLTNSAMDVTLEIGGLPFRFFRDDHETPKKKGFWRRNDSDRLFDPDDREPVIFRFIVQRPLTDDDELEIYFVGYNVMQEVVCEWRYGHVRVLSDLNDQLPEEVPQAPARADIPESEESAPRAGNDNVK</sequence>
<evidence type="ECO:0000313" key="2">
    <source>
        <dbReference type="EMBL" id="QPQ92031.1"/>
    </source>
</evidence>
<gene>
    <name evidence="2" type="ORF">I6H06_23310</name>
</gene>
<dbReference type="AlphaFoldDB" id="A0AAP9Y082"/>
<protein>
    <submittedName>
        <fullName evidence="2">Uncharacterized protein</fullName>
    </submittedName>
</protein>
<feature type="region of interest" description="Disordered" evidence="1">
    <location>
        <begin position="170"/>
        <end position="198"/>
    </location>
</feature>
<evidence type="ECO:0000313" key="3">
    <source>
        <dbReference type="Proteomes" id="UP000594892"/>
    </source>
</evidence>
<evidence type="ECO:0000256" key="1">
    <source>
        <dbReference type="SAM" id="MobiDB-lite"/>
    </source>
</evidence>
<dbReference type="EMBL" id="CP065601">
    <property type="protein sequence ID" value="QPQ92031.1"/>
    <property type="molecule type" value="Genomic_DNA"/>
</dbReference>
<organism evidence="2 3">
    <name type="scientific">Burkholderia glumae</name>
    <name type="common">Pseudomonas glumae</name>
    <dbReference type="NCBI Taxonomy" id="337"/>
    <lineage>
        <taxon>Bacteria</taxon>
        <taxon>Pseudomonadati</taxon>
        <taxon>Pseudomonadota</taxon>
        <taxon>Betaproteobacteria</taxon>
        <taxon>Burkholderiales</taxon>
        <taxon>Burkholderiaceae</taxon>
        <taxon>Burkholderia</taxon>
    </lineage>
</organism>
<name>A0AAP9Y082_BURGL</name>
<dbReference type="RefSeq" id="WP_017432216.1">
    <property type="nucleotide sequence ID" value="NZ_CP065601.1"/>
</dbReference>
<proteinExistence type="predicted"/>
<dbReference type="Proteomes" id="UP000594892">
    <property type="component" value="Chromosome 2"/>
</dbReference>
<reference evidence="2 3" key="1">
    <citation type="submission" date="2020-12" db="EMBL/GenBank/DDBJ databases">
        <title>FDA dAtabase for Regulatory Grade micrObial Sequences (FDA-ARGOS): Supporting development and validation of Infectious Disease Dx tests.</title>
        <authorList>
            <person name="Minogue T."/>
            <person name="Wolcott M."/>
            <person name="Wasieloski L."/>
            <person name="Aguilar W."/>
            <person name="Moore D."/>
            <person name="Jaissle J."/>
            <person name="Tallon L."/>
            <person name="Sadzewicz L."/>
            <person name="Zhao X."/>
            <person name="Boylan J."/>
            <person name="Ott S."/>
            <person name="Bowen H."/>
            <person name="Vavikolanu K."/>
            <person name="Mehta A."/>
            <person name="Aluvathingal J."/>
            <person name="Nadendla S."/>
            <person name="Yan Y."/>
            <person name="Sichtig H."/>
        </authorList>
    </citation>
    <scope>NUCLEOTIDE SEQUENCE [LARGE SCALE GENOMIC DNA]</scope>
    <source>
        <strain evidence="2 3">FDAARGOS_949</strain>
    </source>
</reference>
<dbReference type="GeneID" id="45698879"/>
<accession>A0AAP9Y082</accession>